<dbReference type="AlphaFoldDB" id="A0A1C4AUV4"/>
<evidence type="ECO:0000256" key="7">
    <source>
        <dbReference type="PROSITE-ProRule" id="PRU01360"/>
    </source>
</evidence>
<comment type="subcellular location">
    <subcellularLocation>
        <location evidence="1 7">Cell outer membrane</location>
        <topology evidence="1 7">Multi-pass membrane protein</topology>
    </subcellularLocation>
</comment>
<dbReference type="Proteomes" id="UP000242818">
    <property type="component" value="Unassembled WGS sequence"/>
</dbReference>
<dbReference type="Gene3D" id="2.60.40.1120">
    <property type="entry name" value="Carboxypeptidase-like, regulatory domain"/>
    <property type="match status" value="1"/>
</dbReference>
<name>A0A1C4AUV4_9BACT</name>
<evidence type="ECO:0000256" key="4">
    <source>
        <dbReference type="ARBA" id="ARBA00022692"/>
    </source>
</evidence>
<keyword evidence="5 7" id="KW-0472">Membrane</keyword>
<feature type="signal peptide" evidence="8">
    <location>
        <begin position="1"/>
        <end position="28"/>
    </location>
</feature>
<keyword evidence="2 7" id="KW-0813">Transport</keyword>
<evidence type="ECO:0000313" key="10">
    <source>
        <dbReference type="EMBL" id="SCB98341.1"/>
    </source>
</evidence>
<keyword evidence="11" id="KW-1185">Reference proteome</keyword>
<evidence type="ECO:0000256" key="6">
    <source>
        <dbReference type="ARBA" id="ARBA00023237"/>
    </source>
</evidence>
<dbReference type="SUPFAM" id="SSF49464">
    <property type="entry name" value="Carboxypeptidase regulatory domain-like"/>
    <property type="match status" value="1"/>
</dbReference>
<evidence type="ECO:0000256" key="1">
    <source>
        <dbReference type="ARBA" id="ARBA00004571"/>
    </source>
</evidence>
<evidence type="ECO:0000256" key="5">
    <source>
        <dbReference type="ARBA" id="ARBA00023136"/>
    </source>
</evidence>
<dbReference type="Pfam" id="PF07715">
    <property type="entry name" value="Plug"/>
    <property type="match status" value="1"/>
</dbReference>
<comment type="similarity">
    <text evidence="7">Belongs to the TonB-dependent receptor family.</text>
</comment>
<keyword evidence="3 7" id="KW-1134">Transmembrane beta strand</keyword>
<dbReference type="GO" id="GO:0009279">
    <property type="term" value="C:cell outer membrane"/>
    <property type="evidence" value="ECO:0007669"/>
    <property type="project" value="UniProtKB-SubCell"/>
</dbReference>
<dbReference type="InterPro" id="IPR036942">
    <property type="entry name" value="Beta-barrel_TonB_sf"/>
</dbReference>
<dbReference type="NCBIfam" id="TIGR04057">
    <property type="entry name" value="SusC_RagA_signa"/>
    <property type="match status" value="1"/>
</dbReference>
<evidence type="ECO:0000259" key="9">
    <source>
        <dbReference type="Pfam" id="PF07715"/>
    </source>
</evidence>
<keyword evidence="6 7" id="KW-0998">Cell outer membrane</keyword>
<dbReference type="NCBIfam" id="TIGR04056">
    <property type="entry name" value="OMP_RagA_SusC"/>
    <property type="match status" value="1"/>
</dbReference>
<dbReference type="InterPro" id="IPR023996">
    <property type="entry name" value="TonB-dep_OMP_SusC/RagA"/>
</dbReference>
<dbReference type="STRING" id="1335309.GA0116948_102294"/>
<proteinExistence type="inferred from homology"/>
<dbReference type="InterPro" id="IPR023997">
    <property type="entry name" value="TonB-dep_OMP_SusC/RagA_CS"/>
</dbReference>
<evidence type="ECO:0000256" key="3">
    <source>
        <dbReference type="ARBA" id="ARBA00022452"/>
    </source>
</evidence>
<dbReference type="RefSeq" id="WP_089709416.1">
    <property type="nucleotide sequence ID" value="NZ_FMAR01000002.1"/>
</dbReference>
<evidence type="ECO:0000313" key="11">
    <source>
        <dbReference type="Proteomes" id="UP000242818"/>
    </source>
</evidence>
<evidence type="ECO:0000256" key="8">
    <source>
        <dbReference type="SAM" id="SignalP"/>
    </source>
</evidence>
<dbReference type="InterPro" id="IPR012910">
    <property type="entry name" value="Plug_dom"/>
</dbReference>
<keyword evidence="8" id="KW-0732">Signal</keyword>
<reference evidence="10 11" key="1">
    <citation type="submission" date="2016-08" db="EMBL/GenBank/DDBJ databases">
        <authorList>
            <person name="Seilhamer J.J."/>
        </authorList>
    </citation>
    <scope>NUCLEOTIDE SEQUENCE [LARGE SCALE GENOMIC DNA]</scope>
    <source>
        <strain evidence="10 11">A37T2</strain>
    </source>
</reference>
<dbReference type="SUPFAM" id="SSF56935">
    <property type="entry name" value="Porins"/>
    <property type="match status" value="1"/>
</dbReference>
<organism evidence="10 11">
    <name type="scientific">Chitinophaga costaii</name>
    <dbReference type="NCBI Taxonomy" id="1335309"/>
    <lineage>
        <taxon>Bacteria</taxon>
        <taxon>Pseudomonadati</taxon>
        <taxon>Bacteroidota</taxon>
        <taxon>Chitinophagia</taxon>
        <taxon>Chitinophagales</taxon>
        <taxon>Chitinophagaceae</taxon>
        <taxon>Chitinophaga</taxon>
    </lineage>
</organism>
<dbReference type="Gene3D" id="2.170.130.10">
    <property type="entry name" value="TonB-dependent receptor, plug domain"/>
    <property type="match status" value="1"/>
</dbReference>
<evidence type="ECO:0000256" key="2">
    <source>
        <dbReference type="ARBA" id="ARBA00022448"/>
    </source>
</evidence>
<dbReference type="InterPro" id="IPR008969">
    <property type="entry name" value="CarboxyPept-like_regulatory"/>
</dbReference>
<feature type="chain" id="PRO_5008688970" evidence="8">
    <location>
        <begin position="29"/>
        <end position="1117"/>
    </location>
</feature>
<dbReference type="OrthoDB" id="1094723at2"/>
<feature type="domain" description="TonB-dependent receptor plug" evidence="9">
    <location>
        <begin position="207"/>
        <end position="326"/>
    </location>
</feature>
<dbReference type="PROSITE" id="PS52016">
    <property type="entry name" value="TONB_DEPENDENT_REC_3"/>
    <property type="match status" value="1"/>
</dbReference>
<dbReference type="InterPro" id="IPR039426">
    <property type="entry name" value="TonB-dep_rcpt-like"/>
</dbReference>
<gene>
    <name evidence="10" type="ORF">GA0116948_102294</name>
</gene>
<dbReference type="InterPro" id="IPR037066">
    <property type="entry name" value="Plug_dom_sf"/>
</dbReference>
<sequence>MQHNQFRSRRCRYLLLFALLHLCVTGVAQDVTYTGKDVPIKTVFKEVEKQTGYFVMYNGPVLNNIPPVSIKADHLALQKFLDLLFADLPVDYVIRSKTIMLFPKQQPPSGGTQPAPVSGIITDKNGQPLNGATVRVKGKNLWVTTGANGQFSIPAEQGDILLINCLNQAPTAVKVDAVSGIKIMLQPLIMNLGETVVNGIYKRPVENYTGEARTYTVDQLRRVNNTNVISALRSLDASFQVPSDLNFGSDPNHLPQIQVRGANSIANTNLTSQYGYISNPPLFVLDGFEVPLQKIYDLDMNRVSKVTILKDAAATAIYGSKAANGVLVIETVQPRTGRLRLSYNNNLSVNAPDLTSYHLLNASQKLQLEQVAGIYNITSSLPLSAKEKLDEVYNNRLAEIKRGVNTYWLSQPLKTAFGQKHSIYLDGGDEYMRYGVDLSYAGTPGVMKGSKRDNLSGGVNLMYHKGALQFTNYLSVTSNKAENSPYGDFSQYAKMNPYFRPVDSVSGKTAKILQESNDQIGMYDMVYNPMYDASLKTKNNSDYVNITENFQADWNILPALKLSTRFSMYNQSNTADVFLPADAVEFVNTPDSLFSTRGYYQQTNGLSSSYQGDVYLNYGANFGKHTLFSTAGYHIQEDKANQNTVMAQGFPNADLDNILFGLQYPVNGKPTGTESIQRLISYYANVSYAYDYRYLLDLSFREDGSSLFGADKHYAPFWSVGLGWNVNKEHFLHIPDMFNRLKLRASYGSTGSQDFPSFAAAQTYQYLTSTRYLDHIGASLLSLGNTSLKWQQTNKFNLGTDIEMFKGRLQVTFNYYTERTNDLFTTVNTTPSSGFSSFFANLGTVQNRGLELYLTLFAVKKVKENIYWSFYGNLLHNQNKLLRISDALKAQNEQAVDQQTKSDDPVTAPVLQYKEGQSVSTIYAVRSLGIDPSTGNEVFLTADGKQTYKWSPRDEVPVGDNQPKVTGNFGSNLMYKGFSINVSMRTELGGQMYNSTLSDRVENANPVYNVDIRVLTDRWQKPGDNARYKGLTNLNGNTRTDITKATSRFIQDNNTLYCDAITLGYLFPHLLTDQWKMSRLQCFFYINNPFLVSSIRQERGLSYPFARNYSFSLQLGF</sequence>
<dbReference type="EMBL" id="FMAR01000002">
    <property type="protein sequence ID" value="SCB98341.1"/>
    <property type="molecule type" value="Genomic_DNA"/>
</dbReference>
<accession>A0A1C4AUV4</accession>
<protein>
    <submittedName>
        <fullName evidence="10">TonB-linked outer membrane protein, SusC/RagA family</fullName>
    </submittedName>
</protein>
<keyword evidence="4 7" id="KW-0812">Transmembrane</keyword>
<dbReference type="Gene3D" id="2.40.170.20">
    <property type="entry name" value="TonB-dependent receptor, beta-barrel domain"/>
    <property type="match status" value="1"/>
</dbReference>